<protein>
    <submittedName>
        <fullName evidence="2">Uncharacterized protein</fullName>
    </submittedName>
</protein>
<feature type="compositionally biased region" description="Basic and acidic residues" evidence="1">
    <location>
        <begin position="58"/>
        <end position="67"/>
    </location>
</feature>
<gene>
    <name evidence="2" type="ORF">PENTCL1PPCAC_3400</name>
</gene>
<proteinExistence type="predicted"/>
<organism evidence="2 3">
    <name type="scientific">Pristionchus entomophagus</name>
    <dbReference type="NCBI Taxonomy" id="358040"/>
    <lineage>
        <taxon>Eukaryota</taxon>
        <taxon>Metazoa</taxon>
        <taxon>Ecdysozoa</taxon>
        <taxon>Nematoda</taxon>
        <taxon>Chromadorea</taxon>
        <taxon>Rhabditida</taxon>
        <taxon>Rhabditina</taxon>
        <taxon>Diplogasteromorpha</taxon>
        <taxon>Diplogasteroidea</taxon>
        <taxon>Neodiplogasteridae</taxon>
        <taxon>Pristionchus</taxon>
    </lineage>
</organism>
<sequence>SPSSAPTSYITLPISARRHGILRFLRALRCRRSRRRLQARHAQPVPASASPSCPGRGRPQDRQDPKQRSGQGAVIELFSSPIASSSPLSLTR</sequence>
<dbReference type="Proteomes" id="UP001432027">
    <property type="component" value="Unassembled WGS sequence"/>
</dbReference>
<feature type="region of interest" description="Disordered" evidence="1">
    <location>
        <begin position="35"/>
        <end position="92"/>
    </location>
</feature>
<evidence type="ECO:0000313" key="2">
    <source>
        <dbReference type="EMBL" id="GMS81225.1"/>
    </source>
</evidence>
<name>A0AAV5SM69_9BILA</name>
<dbReference type="EMBL" id="BTSX01000001">
    <property type="protein sequence ID" value="GMS81225.1"/>
    <property type="molecule type" value="Genomic_DNA"/>
</dbReference>
<evidence type="ECO:0000313" key="3">
    <source>
        <dbReference type="Proteomes" id="UP001432027"/>
    </source>
</evidence>
<feature type="non-terminal residue" evidence="2">
    <location>
        <position position="1"/>
    </location>
</feature>
<dbReference type="AlphaFoldDB" id="A0AAV5SM69"/>
<evidence type="ECO:0000256" key="1">
    <source>
        <dbReference type="SAM" id="MobiDB-lite"/>
    </source>
</evidence>
<feature type="compositionally biased region" description="Low complexity" evidence="1">
    <location>
        <begin position="79"/>
        <end position="92"/>
    </location>
</feature>
<feature type="non-terminal residue" evidence="2">
    <location>
        <position position="92"/>
    </location>
</feature>
<comment type="caution">
    <text evidence="2">The sequence shown here is derived from an EMBL/GenBank/DDBJ whole genome shotgun (WGS) entry which is preliminary data.</text>
</comment>
<reference evidence="2" key="1">
    <citation type="submission" date="2023-10" db="EMBL/GenBank/DDBJ databases">
        <title>Genome assembly of Pristionchus species.</title>
        <authorList>
            <person name="Yoshida K."/>
            <person name="Sommer R.J."/>
        </authorList>
    </citation>
    <scope>NUCLEOTIDE SEQUENCE</scope>
    <source>
        <strain evidence="2">RS0144</strain>
    </source>
</reference>
<keyword evidence="3" id="KW-1185">Reference proteome</keyword>
<accession>A0AAV5SM69</accession>